<gene>
    <name evidence="1" type="ORF">CTOB1V02_LOCUS11586</name>
</gene>
<dbReference type="AlphaFoldDB" id="A0A7R8ZVR7"/>
<dbReference type="EMBL" id="OB666918">
    <property type="protein sequence ID" value="CAD7233767.1"/>
    <property type="molecule type" value="Genomic_DNA"/>
</dbReference>
<organism evidence="1">
    <name type="scientific">Cyprideis torosa</name>
    <dbReference type="NCBI Taxonomy" id="163714"/>
    <lineage>
        <taxon>Eukaryota</taxon>
        <taxon>Metazoa</taxon>
        <taxon>Ecdysozoa</taxon>
        <taxon>Arthropoda</taxon>
        <taxon>Crustacea</taxon>
        <taxon>Oligostraca</taxon>
        <taxon>Ostracoda</taxon>
        <taxon>Podocopa</taxon>
        <taxon>Podocopida</taxon>
        <taxon>Cytherocopina</taxon>
        <taxon>Cytheroidea</taxon>
        <taxon>Cytherideidae</taxon>
        <taxon>Cyprideis</taxon>
    </lineage>
</organism>
<sequence length="131" mass="15721">MSPFAIGDVTTDFVVVQLVKDVDMKSPTYLYEWPPDRKQPQRWMPPAQPFVQYMERYKDDHELGEDVLLERLKEIDPYEGEVLKLKYPEVQHDYKDRTTPTWALLEAKKRRLRMGKYGHFNRHGYPSRFSN</sequence>
<dbReference type="OrthoDB" id="2153661at2759"/>
<proteinExistence type="predicted"/>
<name>A0A7R8ZVR7_9CRUS</name>
<evidence type="ECO:0000313" key="1">
    <source>
        <dbReference type="EMBL" id="CAD7233767.1"/>
    </source>
</evidence>
<protein>
    <submittedName>
        <fullName evidence="1">Uncharacterized protein</fullName>
    </submittedName>
</protein>
<accession>A0A7R8ZVR7</accession>
<reference evidence="1" key="1">
    <citation type="submission" date="2020-11" db="EMBL/GenBank/DDBJ databases">
        <authorList>
            <person name="Tran Van P."/>
        </authorList>
    </citation>
    <scope>NUCLEOTIDE SEQUENCE</scope>
</reference>